<keyword evidence="6" id="KW-1185">Reference proteome</keyword>
<dbReference type="Pfam" id="PF00135">
    <property type="entry name" value="COesterase"/>
    <property type="match status" value="1"/>
</dbReference>
<evidence type="ECO:0000313" key="6">
    <source>
        <dbReference type="Proteomes" id="UP000266234"/>
    </source>
</evidence>
<dbReference type="SUPFAM" id="SSF53474">
    <property type="entry name" value="alpha/beta-Hydrolases"/>
    <property type="match status" value="1"/>
</dbReference>
<evidence type="ECO:0000313" key="5">
    <source>
        <dbReference type="EMBL" id="RGP80577.1"/>
    </source>
</evidence>
<keyword evidence="2 3" id="KW-0378">Hydrolase</keyword>
<comment type="caution">
    <text evidence="5">The sequence shown here is derived from an EMBL/GenBank/DDBJ whole genome shotgun (WGS) entry which is preliminary data.</text>
</comment>
<dbReference type="PANTHER" id="PTHR11559">
    <property type="entry name" value="CARBOXYLESTERASE"/>
    <property type="match status" value="1"/>
</dbReference>
<feature type="signal peptide" evidence="3">
    <location>
        <begin position="1"/>
        <end position="20"/>
    </location>
</feature>
<feature type="domain" description="Carboxylesterase type B" evidence="4">
    <location>
        <begin position="45"/>
        <end position="537"/>
    </location>
</feature>
<keyword evidence="3" id="KW-0732">Signal</keyword>
<dbReference type="GO" id="GO:0016787">
    <property type="term" value="F:hydrolase activity"/>
    <property type="evidence" value="ECO:0007669"/>
    <property type="project" value="UniProtKB-KW"/>
</dbReference>
<dbReference type="Gene3D" id="3.40.50.1820">
    <property type="entry name" value="alpha/beta hydrolase"/>
    <property type="match status" value="1"/>
</dbReference>
<accession>A0A395T7V0</accession>
<evidence type="ECO:0000256" key="2">
    <source>
        <dbReference type="ARBA" id="ARBA00022801"/>
    </source>
</evidence>
<evidence type="ECO:0000259" key="4">
    <source>
        <dbReference type="Pfam" id="PF00135"/>
    </source>
</evidence>
<dbReference type="InterPro" id="IPR029058">
    <property type="entry name" value="AB_hydrolase_fold"/>
</dbReference>
<name>A0A395T7V0_9HYPO</name>
<evidence type="ECO:0000256" key="1">
    <source>
        <dbReference type="ARBA" id="ARBA00005964"/>
    </source>
</evidence>
<dbReference type="Proteomes" id="UP000266234">
    <property type="component" value="Unassembled WGS sequence"/>
</dbReference>
<dbReference type="AlphaFoldDB" id="A0A395T7V0"/>
<protein>
    <recommendedName>
        <fullName evidence="3">Carboxylic ester hydrolase</fullName>
        <ecNumber evidence="3">3.1.1.-</ecNumber>
    </recommendedName>
</protein>
<feature type="chain" id="PRO_5017097894" description="Carboxylic ester hydrolase" evidence="3">
    <location>
        <begin position="21"/>
        <end position="562"/>
    </location>
</feature>
<evidence type="ECO:0000256" key="3">
    <source>
        <dbReference type="RuleBase" id="RU361235"/>
    </source>
</evidence>
<dbReference type="InterPro" id="IPR050309">
    <property type="entry name" value="Type-B_Carboxylest/Lipase"/>
</dbReference>
<sequence length="562" mass="61452">MRTAFSASVLLLLAVETVSAIPKPNNLPVVDLGYELHRALTYDDNIDTYKFSNIRYAQSPIGNLRFRAPVPPLTNRDEIQTGEEIRICPQGIPQWQASASKAIGLYSGGKEFSLDSWVTDIKDYVPSAGRPLPPTTEDCLFLDVHVPRKVFDAAQRGKACDIPVLVWIHGGGYVLGSKNGWPTPGFEPNGLLQHAKDFNANGIIFVALNYRLGALGFLPGSDVENDGDLNAGLLDQRLALKWVQDNIHLFGGSPDRVTLMGQSAGGGSSLIHMLGKEEGYKAPFSQVIAQSPAFIPTLQAPETAYSGFLQALNVTTLAEAREASSEAIILANTRQIGGAPATSYIHGPVLDGALIPDYPYAMFEKGQFDQSVKVMTAHTSFEGALFFDVKNMDDKYFISWMQHSVPGLSASEHEYLSNELYPPIFDGSVGYTDQASRQMAFWGEAVIDCNMVGISKVVKGEGYAYRFNVTPGLHTQDLKYTFNDPQSPAFKPIAQDILQTALTSFTVAGIPKVKGEDLMDFPSWGDEGNVVSINGESFELTLNAVNETRCAWWNTFRSSRLK</sequence>
<reference evidence="5 6" key="1">
    <citation type="journal article" date="2018" name="PLoS Pathog.">
        <title>Evolution of structural diversity of trichothecenes, a family of toxins produced by plant pathogenic and entomopathogenic fungi.</title>
        <authorList>
            <person name="Proctor R.H."/>
            <person name="McCormick S.P."/>
            <person name="Kim H.S."/>
            <person name="Cardoza R.E."/>
            <person name="Stanley A.M."/>
            <person name="Lindo L."/>
            <person name="Kelly A."/>
            <person name="Brown D.W."/>
            <person name="Lee T."/>
            <person name="Vaughan M.M."/>
            <person name="Alexander N.J."/>
            <person name="Busman M."/>
            <person name="Gutierrez S."/>
        </authorList>
    </citation>
    <scope>NUCLEOTIDE SEQUENCE [LARGE SCALE GENOMIC DNA]</scope>
    <source>
        <strain evidence="5 6">NRRL 20695</strain>
    </source>
</reference>
<dbReference type="InterPro" id="IPR019826">
    <property type="entry name" value="Carboxylesterase_B_AS"/>
</dbReference>
<organism evidence="5 6">
    <name type="scientific">Fusarium longipes</name>
    <dbReference type="NCBI Taxonomy" id="694270"/>
    <lineage>
        <taxon>Eukaryota</taxon>
        <taxon>Fungi</taxon>
        <taxon>Dikarya</taxon>
        <taxon>Ascomycota</taxon>
        <taxon>Pezizomycotina</taxon>
        <taxon>Sordariomycetes</taxon>
        <taxon>Hypocreomycetidae</taxon>
        <taxon>Hypocreales</taxon>
        <taxon>Nectriaceae</taxon>
        <taxon>Fusarium</taxon>
    </lineage>
</organism>
<dbReference type="OrthoDB" id="408631at2759"/>
<dbReference type="EMBL" id="PXOG01000028">
    <property type="protein sequence ID" value="RGP80577.1"/>
    <property type="molecule type" value="Genomic_DNA"/>
</dbReference>
<proteinExistence type="inferred from homology"/>
<comment type="similarity">
    <text evidence="1 3">Belongs to the type-B carboxylesterase/lipase family.</text>
</comment>
<gene>
    <name evidence="5" type="ORF">FLONG3_1316</name>
</gene>
<dbReference type="InterPro" id="IPR002018">
    <property type="entry name" value="CarbesteraseB"/>
</dbReference>
<dbReference type="PROSITE" id="PS00122">
    <property type="entry name" value="CARBOXYLESTERASE_B_1"/>
    <property type="match status" value="1"/>
</dbReference>
<dbReference type="EC" id="3.1.1.-" evidence="3"/>
<dbReference type="STRING" id="694270.A0A395T7V0"/>